<dbReference type="Proteomes" id="UP000248688">
    <property type="component" value="Chromosome"/>
</dbReference>
<dbReference type="EMBL" id="CP030041">
    <property type="protein sequence ID" value="AWW31814.1"/>
    <property type="molecule type" value="Genomic_DNA"/>
</dbReference>
<reference evidence="1 2" key="1">
    <citation type="submission" date="2018-06" db="EMBL/GenBank/DDBJ databases">
        <title>Echinicola strongylocentroti sp. nov., isolated from a sea urchin Strongylocentrotus intermedius.</title>
        <authorList>
            <person name="Bae S.S."/>
        </authorList>
    </citation>
    <scope>NUCLEOTIDE SEQUENCE [LARGE SCALE GENOMIC DNA]</scope>
    <source>
        <strain evidence="1 2">MEBiC08714</strain>
    </source>
</reference>
<organism evidence="1 2">
    <name type="scientific">Echinicola strongylocentroti</name>
    <dbReference type="NCBI Taxonomy" id="1795355"/>
    <lineage>
        <taxon>Bacteria</taxon>
        <taxon>Pseudomonadati</taxon>
        <taxon>Bacteroidota</taxon>
        <taxon>Cytophagia</taxon>
        <taxon>Cytophagales</taxon>
        <taxon>Cyclobacteriaceae</taxon>
        <taxon>Echinicola</taxon>
    </lineage>
</organism>
<dbReference type="KEGG" id="est:DN752_17690"/>
<keyword evidence="2" id="KW-1185">Reference proteome</keyword>
<name>A0A2Z4ILQ6_9BACT</name>
<sequence>MTEFKEMAIDGRKLCMKILKSDDSGLSEEDKSNLDKAGGLILQAQRLLVGIAQKTLQNDPESLRQFNSELEQLINQK</sequence>
<accession>A0A2Z4ILQ6</accession>
<dbReference type="RefSeq" id="WP_112785187.1">
    <property type="nucleotide sequence ID" value="NZ_CP030041.1"/>
</dbReference>
<protein>
    <submittedName>
        <fullName evidence="1">Uncharacterized protein</fullName>
    </submittedName>
</protein>
<proteinExistence type="predicted"/>
<gene>
    <name evidence="1" type="ORF">DN752_17690</name>
</gene>
<evidence type="ECO:0000313" key="2">
    <source>
        <dbReference type="Proteomes" id="UP000248688"/>
    </source>
</evidence>
<dbReference type="AlphaFoldDB" id="A0A2Z4ILQ6"/>
<evidence type="ECO:0000313" key="1">
    <source>
        <dbReference type="EMBL" id="AWW31814.1"/>
    </source>
</evidence>